<evidence type="ECO:0000313" key="6">
    <source>
        <dbReference type="Proteomes" id="UP000032352"/>
    </source>
</evidence>
<dbReference type="InterPro" id="IPR036388">
    <property type="entry name" value="WH-like_DNA-bd_sf"/>
</dbReference>
<dbReference type="RefSeq" id="WP_044838664.1">
    <property type="nucleotide sequence ID" value="NZ_CP059733.1"/>
</dbReference>
<keyword evidence="1" id="KW-0805">Transcription regulation</keyword>
<proteinExistence type="predicted"/>
<dbReference type="PANTHER" id="PTHR38445">
    <property type="entry name" value="HTH-TYPE TRANSCRIPTIONAL REPRESSOR YTRA"/>
    <property type="match status" value="1"/>
</dbReference>
<dbReference type="SMART" id="SM00345">
    <property type="entry name" value="HTH_GNTR"/>
    <property type="match status" value="1"/>
</dbReference>
<dbReference type="InterPro" id="IPR036390">
    <property type="entry name" value="WH_DNA-bd_sf"/>
</dbReference>
<evidence type="ECO:0000256" key="1">
    <source>
        <dbReference type="ARBA" id="ARBA00023015"/>
    </source>
</evidence>
<evidence type="ECO:0000256" key="2">
    <source>
        <dbReference type="ARBA" id="ARBA00023125"/>
    </source>
</evidence>
<feature type="domain" description="HTH gntR-type" evidence="4">
    <location>
        <begin position="9"/>
        <end position="77"/>
    </location>
</feature>
<dbReference type="SUPFAM" id="SSF46785">
    <property type="entry name" value="Winged helix' DNA-binding domain"/>
    <property type="match status" value="1"/>
</dbReference>
<evidence type="ECO:0000256" key="3">
    <source>
        <dbReference type="ARBA" id="ARBA00023163"/>
    </source>
</evidence>
<dbReference type="InterPro" id="IPR000524">
    <property type="entry name" value="Tscrpt_reg_HTH_GntR"/>
</dbReference>
<keyword evidence="3" id="KW-0804">Transcription</keyword>
<dbReference type="Gene3D" id="6.10.250.1220">
    <property type="match status" value="1"/>
</dbReference>
<keyword evidence="2" id="KW-0238">DNA-binding</keyword>
<evidence type="ECO:0000259" key="4">
    <source>
        <dbReference type="PROSITE" id="PS50949"/>
    </source>
</evidence>
<keyword evidence="6" id="KW-1185">Reference proteome</keyword>
<name>A0AAE9Z3K8_9GAMM</name>
<evidence type="ECO:0000313" key="5">
    <source>
        <dbReference type="EMBL" id="WDE06176.1"/>
    </source>
</evidence>
<dbReference type="KEGG" id="tvd:SG34_004385"/>
<organism evidence="5 6">
    <name type="scientific">Thalassomonas viridans</name>
    <dbReference type="NCBI Taxonomy" id="137584"/>
    <lineage>
        <taxon>Bacteria</taxon>
        <taxon>Pseudomonadati</taxon>
        <taxon>Pseudomonadota</taxon>
        <taxon>Gammaproteobacteria</taxon>
        <taxon>Alteromonadales</taxon>
        <taxon>Colwelliaceae</taxon>
        <taxon>Thalassomonas</taxon>
    </lineage>
</organism>
<dbReference type="EMBL" id="CP059733">
    <property type="protein sequence ID" value="WDE06176.1"/>
    <property type="molecule type" value="Genomic_DNA"/>
</dbReference>
<reference evidence="5 6" key="1">
    <citation type="journal article" date="2015" name="Genome Announc.">
        <title>Draft Genome Sequences of Marine Isolates of Thalassomonas viridans and Thalassomonas actiniarum.</title>
        <authorList>
            <person name="Olonade I."/>
            <person name="van Zyl L.J."/>
            <person name="Trindade M."/>
        </authorList>
    </citation>
    <scope>NUCLEOTIDE SEQUENCE [LARGE SCALE GENOMIC DNA]</scope>
    <source>
        <strain evidence="5 6">XOM25</strain>
    </source>
</reference>
<dbReference type="Gene3D" id="1.10.10.10">
    <property type="entry name" value="Winged helix-like DNA-binding domain superfamily/Winged helix DNA-binding domain"/>
    <property type="match status" value="1"/>
</dbReference>
<dbReference type="GO" id="GO:0003700">
    <property type="term" value="F:DNA-binding transcription factor activity"/>
    <property type="evidence" value="ECO:0007669"/>
    <property type="project" value="InterPro"/>
</dbReference>
<accession>A0AAE9Z3K8</accession>
<dbReference type="AlphaFoldDB" id="A0AAE9Z3K8"/>
<dbReference type="PROSITE" id="PS50949">
    <property type="entry name" value="HTH_GNTR"/>
    <property type="match status" value="1"/>
</dbReference>
<dbReference type="CDD" id="cd07377">
    <property type="entry name" value="WHTH_GntR"/>
    <property type="match status" value="1"/>
</dbReference>
<sequence>MTNQWHADTPIYIQLYQQVITRILDGHILEGEALPSVRKVAADYQVNPLTISKAYQMLQDEGIVEKQRGKGLFVKQGVLEFVLKRERETFLSEQWPEIVKQIGRLKLSPEQLLAQIEGNFQDIGSEHKCGAEK</sequence>
<dbReference type="GO" id="GO:0003677">
    <property type="term" value="F:DNA binding"/>
    <property type="evidence" value="ECO:0007669"/>
    <property type="project" value="UniProtKB-KW"/>
</dbReference>
<protein>
    <submittedName>
        <fullName evidence="5">GntR family transcriptional regulator</fullName>
    </submittedName>
</protein>
<dbReference type="Pfam" id="PF00392">
    <property type="entry name" value="GntR"/>
    <property type="match status" value="1"/>
</dbReference>
<reference evidence="5 6" key="2">
    <citation type="journal article" date="2022" name="Mar. Drugs">
        <title>Bioassay-Guided Fractionation Leads to the Detection of Cholic Acid Generated by the Rare Thalassomonas sp.</title>
        <authorList>
            <person name="Pheiffer F."/>
            <person name="Schneider Y.K."/>
            <person name="Hansen E.H."/>
            <person name="Andersen J.H."/>
            <person name="Isaksson J."/>
            <person name="Busche T."/>
            <person name="R C."/>
            <person name="Kalinowski J."/>
            <person name="Zyl L.V."/>
            <person name="Trindade M."/>
        </authorList>
    </citation>
    <scope>NUCLEOTIDE SEQUENCE [LARGE SCALE GENOMIC DNA]</scope>
    <source>
        <strain evidence="5 6">XOM25</strain>
    </source>
</reference>
<dbReference type="PANTHER" id="PTHR38445:SF10">
    <property type="entry name" value="GNTR-FAMILY TRANSCRIPTIONAL REGULATOR"/>
    <property type="match status" value="1"/>
</dbReference>
<gene>
    <name evidence="5" type="ORF">SG34_004385</name>
</gene>
<dbReference type="Proteomes" id="UP000032352">
    <property type="component" value="Chromosome"/>
</dbReference>